<proteinExistence type="predicted"/>
<protein>
    <submittedName>
        <fullName evidence="1">Uncharacterized protein</fullName>
    </submittedName>
</protein>
<dbReference type="EMBL" id="JBHSFP010000024">
    <property type="protein sequence ID" value="MFC4534660.1"/>
    <property type="molecule type" value="Genomic_DNA"/>
</dbReference>
<keyword evidence="2" id="KW-1185">Reference proteome</keyword>
<dbReference type="Proteomes" id="UP001596004">
    <property type="component" value="Unassembled WGS sequence"/>
</dbReference>
<comment type="caution">
    <text evidence="1">The sequence shown here is derived from an EMBL/GenBank/DDBJ whole genome shotgun (WGS) entry which is preliminary data.</text>
</comment>
<organism evidence="1 2">
    <name type="scientific">Sphaerisporangium dianthi</name>
    <dbReference type="NCBI Taxonomy" id="1436120"/>
    <lineage>
        <taxon>Bacteria</taxon>
        <taxon>Bacillati</taxon>
        <taxon>Actinomycetota</taxon>
        <taxon>Actinomycetes</taxon>
        <taxon>Streptosporangiales</taxon>
        <taxon>Streptosporangiaceae</taxon>
        <taxon>Sphaerisporangium</taxon>
    </lineage>
</organism>
<gene>
    <name evidence="1" type="ORF">ACFO60_28215</name>
</gene>
<evidence type="ECO:0000313" key="2">
    <source>
        <dbReference type="Proteomes" id="UP001596004"/>
    </source>
</evidence>
<dbReference type="RefSeq" id="WP_380845734.1">
    <property type="nucleotide sequence ID" value="NZ_JBHSFP010000024.1"/>
</dbReference>
<accession>A0ABV9CQ93</accession>
<name>A0ABV9CQ93_9ACTN</name>
<reference evidence="2" key="1">
    <citation type="journal article" date="2019" name="Int. J. Syst. Evol. Microbiol.">
        <title>The Global Catalogue of Microorganisms (GCM) 10K type strain sequencing project: providing services to taxonomists for standard genome sequencing and annotation.</title>
        <authorList>
            <consortium name="The Broad Institute Genomics Platform"/>
            <consortium name="The Broad Institute Genome Sequencing Center for Infectious Disease"/>
            <person name="Wu L."/>
            <person name="Ma J."/>
        </authorList>
    </citation>
    <scope>NUCLEOTIDE SEQUENCE [LARGE SCALE GENOMIC DNA]</scope>
    <source>
        <strain evidence="2">CGMCC 4.7132</strain>
    </source>
</reference>
<evidence type="ECO:0000313" key="1">
    <source>
        <dbReference type="EMBL" id="MFC4534660.1"/>
    </source>
</evidence>
<sequence length="54" mass="6121">MNGLFFVVQNHPFPSLLARWSAWDAAMAHTATRNFCRQYVHFPEIIPDATDASA</sequence>